<dbReference type="Pfam" id="PF01408">
    <property type="entry name" value="GFO_IDH_MocA"/>
    <property type="match status" value="1"/>
</dbReference>
<feature type="domain" description="GFO/IDH/MocA-like oxidoreductase" evidence="2">
    <location>
        <begin position="132"/>
        <end position="254"/>
    </location>
</feature>
<dbReference type="PANTHER" id="PTHR43249:SF1">
    <property type="entry name" value="D-GLUCOSIDE 3-DEHYDROGENASE"/>
    <property type="match status" value="1"/>
</dbReference>
<dbReference type="EMBL" id="CP045119">
    <property type="protein sequence ID" value="QIN81546.1"/>
    <property type="molecule type" value="Genomic_DNA"/>
</dbReference>
<dbReference type="Gene3D" id="3.30.360.10">
    <property type="entry name" value="Dihydrodipicolinate Reductase, domain 2"/>
    <property type="match status" value="1"/>
</dbReference>
<reference evidence="3 4" key="1">
    <citation type="submission" date="2019-10" db="EMBL/GenBank/DDBJ databases">
        <title>Rubrobacter sp nov SCSIO 52090 isolated from a deep-sea sediment in the South China Sea.</title>
        <authorList>
            <person name="Chen R.W."/>
        </authorList>
    </citation>
    <scope>NUCLEOTIDE SEQUENCE [LARGE SCALE GENOMIC DNA]</scope>
    <source>
        <strain evidence="3 4">SCSIO 52909</strain>
    </source>
</reference>
<protein>
    <submittedName>
        <fullName evidence="3">Gfo/Idh/MocA family oxidoreductase</fullName>
    </submittedName>
</protein>
<sequence length="349" mass="37329">MAEFGVGIVGAGTIGAVHARAIGEIEEARLVAVAEPREEAGRTLAGENGAGWHADAGALLGRDDVDVVVLCTPSGMHPDAAVAAAEAGKHVITEKPMAVTLEGLDRMIWATREAGVTLSVIFQYRFNREALRLKRALDAGLFGRPVLGNALVHWHRNQAYYDEKGGWRGTWDLDGGGALMNQSVHAVDLLQWLLGPVESLCAYADTLTHDIETEDVASAALRFTSGALGAIQGTTSTHADYPLKVEIRGTEGGATFERSRLTDWRPAREEEVLSAGELAAFPDAPEEPFGAAHERQLRAIFSALREGTEPPIPGEEARKAVEIILGIYRAASEGERVSLDPALDARKEA</sequence>
<proteinExistence type="predicted"/>
<gene>
    <name evidence="3" type="ORF">GBA63_02070</name>
</gene>
<organism evidence="3 4">
    <name type="scientific">Rubrobacter tropicus</name>
    <dbReference type="NCBI Taxonomy" id="2653851"/>
    <lineage>
        <taxon>Bacteria</taxon>
        <taxon>Bacillati</taxon>
        <taxon>Actinomycetota</taxon>
        <taxon>Rubrobacteria</taxon>
        <taxon>Rubrobacterales</taxon>
        <taxon>Rubrobacteraceae</taxon>
        <taxon>Rubrobacter</taxon>
    </lineage>
</organism>
<dbReference type="Proteomes" id="UP000501452">
    <property type="component" value="Chromosome"/>
</dbReference>
<name>A0A6G8Q504_9ACTN</name>
<evidence type="ECO:0000259" key="1">
    <source>
        <dbReference type="Pfam" id="PF01408"/>
    </source>
</evidence>
<keyword evidence="4" id="KW-1185">Reference proteome</keyword>
<dbReference type="InterPro" id="IPR000683">
    <property type="entry name" value="Gfo/Idh/MocA-like_OxRdtase_N"/>
</dbReference>
<evidence type="ECO:0000259" key="2">
    <source>
        <dbReference type="Pfam" id="PF22725"/>
    </source>
</evidence>
<dbReference type="PANTHER" id="PTHR43249">
    <property type="entry name" value="UDP-N-ACETYL-2-AMINO-2-DEOXY-D-GLUCURONATE OXIDASE"/>
    <property type="match status" value="1"/>
</dbReference>
<dbReference type="RefSeq" id="WP_166173029.1">
    <property type="nucleotide sequence ID" value="NZ_CP045119.1"/>
</dbReference>
<evidence type="ECO:0000313" key="3">
    <source>
        <dbReference type="EMBL" id="QIN81546.1"/>
    </source>
</evidence>
<dbReference type="KEGG" id="rub:GBA63_02070"/>
<dbReference type="Pfam" id="PF22725">
    <property type="entry name" value="GFO_IDH_MocA_C3"/>
    <property type="match status" value="1"/>
</dbReference>
<dbReference type="SUPFAM" id="SSF51735">
    <property type="entry name" value="NAD(P)-binding Rossmann-fold domains"/>
    <property type="match status" value="1"/>
</dbReference>
<dbReference type="AlphaFoldDB" id="A0A6G8Q504"/>
<accession>A0A6G8Q504</accession>
<dbReference type="Gene3D" id="3.40.50.720">
    <property type="entry name" value="NAD(P)-binding Rossmann-like Domain"/>
    <property type="match status" value="1"/>
</dbReference>
<feature type="domain" description="Gfo/Idh/MocA-like oxidoreductase N-terminal" evidence="1">
    <location>
        <begin position="4"/>
        <end position="121"/>
    </location>
</feature>
<dbReference type="InterPro" id="IPR055170">
    <property type="entry name" value="GFO_IDH_MocA-like_dom"/>
</dbReference>
<dbReference type="GO" id="GO:0000166">
    <property type="term" value="F:nucleotide binding"/>
    <property type="evidence" value="ECO:0007669"/>
    <property type="project" value="InterPro"/>
</dbReference>
<dbReference type="InterPro" id="IPR052515">
    <property type="entry name" value="Gfo/Idh/MocA_Oxidoreductase"/>
</dbReference>
<dbReference type="SUPFAM" id="SSF55347">
    <property type="entry name" value="Glyceraldehyde-3-phosphate dehydrogenase-like, C-terminal domain"/>
    <property type="match status" value="1"/>
</dbReference>
<dbReference type="InterPro" id="IPR036291">
    <property type="entry name" value="NAD(P)-bd_dom_sf"/>
</dbReference>
<evidence type="ECO:0000313" key="4">
    <source>
        <dbReference type="Proteomes" id="UP000501452"/>
    </source>
</evidence>